<reference evidence="2" key="1">
    <citation type="submission" date="2021-01" db="EMBL/GenBank/DDBJ databases">
        <title>Genomic Encyclopedia of Type Strains, Phase IV (KMG-IV): sequencing the most valuable type-strain genomes for metagenomic binning, comparative biology and taxonomic classification.</title>
        <authorList>
            <person name="Goeker M."/>
        </authorList>
    </citation>
    <scope>NUCLEOTIDE SEQUENCE</scope>
    <source>
        <strain evidence="2">DSM 21943</strain>
    </source>
</reference>
<name>A0ABS2SS48_9BACI</name>
<organism evidence="2 3">
    <name type="scientific">Shouchella xiaoxiensis</name>
    <dbReference type="NCBI Taxonomy" id="766895"/>
    <lineage>
        <taxon>Bacteria</taxon>
        <taxon>Bacillati</taxon>
        <taxon>Bacillota</taxon>
        <taxon>Bacilli</taxon>
        <taxon>Bacillales</taxon>
        <taxon>Bacillaceae</taxon>
        <taxon>Shouchella</taxon>
    </lineage>
</organism>
<evidence type="ECO:0000313" key="3">
    <source>
        <dbReference type="Proteomes" id="UP001179280"/>
    </source>
</evidence>
<evidence type="ECO:0000313" key="2">
    <source>
        <dbReference type="EMBL" id="MBM7838334.1"/>
    </source>
</evidence>
<evidence type="ECO:0000256" key="1">
    <source>
        <dbReference type="SAM" id="Phobius"/>
    </source>
</evidence>
<dbReference type="EMBL" id="JAFBCV010000004">
    <property type="protein sequence ID" value="MBM7838334.1"/>
    <property type="molecule type" value="Genomic_DNA"/>
</dbReference>
<keyword evidence="1" id="KW-0472">Membrane</keyword>
<keyword evidence="3" id="KW-1185">Reference proteome</keyword>
<comment type="caution">
    <text evidence="2">The sequence shown here is derived from an EMBL/GenBank/DDBJ whole genome shotgun (WGS) entry which is preliminary data.</text>
</comment>
<sequence length="53" mass="5860">MTEAIILTIAVFLGWLLLDFVKTKAVTKEVFIQSAFVGVVAGIIWYFLGLILS</sequence>
<protein>
    <submittedName>
        <fullName evidence="2">Uncharacterized protein</fullName>
    </submittedName>
</protein>
<gene>
    <name evidence="2" type="ORF">JOC54_001590</name>
</gene>
<feature type="transmembrane region" description="Helical" evidence="1">
    <location>
        <begin position="33"/>
        <end position="52"/>
    </location>
</feature>
<accession>A0ABS2SS48</accession>
<dbReference type="Proteomes" id="UP001179280">
    <property type="component" value="Unassembled WGS sequence"/>
</dbReference>
<keyword evidence="1" id="KW-0812">Transmembrane</keyword>
<keyword evidence="1" id="KW-1133">Transmembrane helix</keyword>
<dbReference type="RefSeq" id="WP_162472030.1">
    <property type="nucleotide sequence ID" value="NZ_JAFBCV010000004.1"/>
</dbReference>
<proteinExistence type="predicted"/>